<reference evidence="13 14" key="1">
    <citation type="submission" date="2019-08" db="EMBL/GenBank/DDBJ databases">
        <title>Antarcticibacterium arcticum sp. nov., a bacterium isolated from marine sediment of the Canadian Beaufort Sea.</title>
        <authorList>
            <person name="Lee Y.M."/>
            <person name="Baek K."/>
            <person name="Lee D.-H."/>
            <person name="Shin S.C."/>
            <person name="Jin Y.K."/>
            <person name="Park Y."/>
        </authorList>
    </citation>
    <scope>NUCLEOTIDE SEQUENCE [LARGE SCALE GENOMIC DNA]</scope>
    <source>
        <strain evidence="13 14">PAMC 28998</strain>
    </source>
</reference>
<dbReference type="RefSeq" id="WP_146833777.1">
    <property type="nucleotide sequence ID" value="NZ_CP042476.1"/>
</dbReference>
<dbReference type="InterPro" id="IPR050054">
    <property type="entry name" value="UPRTase/APRTase"/>
</dbReference>
<dbReference type="HAMAP" id="MF_00004">
    <property type="entry name" value="Aden_phosphoribosyltr"/>
    <property type="match status" value="1"/>
</dbReference>
<sequence length="171" mass="19259">MKDIESYIREIPDFPKPGIQFKDITPLLQDPDAMLETVSRLIEMIGDVKIDKVVGIESRGFLFGTLLAQRLNAGFVPVRKPGKLPYKTYSEVYELEYGKDTLEIHQDAIKKGETVLLHDDVLATGGTARTACNLIKKMGGIIVQCNFLTELSYLNGRNKLRGYDVESLFIY</sequence>
<dbReference type="Gene3D" id="3.40.50.2020">
    <property type="match status" value="1"/>
</dbReference>
<evidence type="ECO:0000259" key="12">
    <source>
        <dbReference type="Pfam" id="PF00156"/>
    </source>
</evidence>
<proteinExistence type="inferred from homology"/>
<dbReference type="KEGG" id="anp:FK178_08985"/>
<evidence type="ECO:0000256" key="8">
    <source>
        <dbReference type="ARBA" id="ARBA00022676"/>
    </source>
</evidence>
<name>A0A5B8YKV3_9FLAO</name>
<dbReference type="OrthoDB" id="9803963at2"/>
<organism evidence="13 14">
    <name type="scientific">Antarcticibacterium arcticum</name>
    <dbReference type="NCBI Taxonomy" id="2585771"/>
    <lineage>
        <taxon>Bacteria</taxon>
        <taxon>Pseudomonadati</taxon>
        <taxon>Bacteroidota</taxon>
        <taxon>Flavobacteriia</taxon>
        <taxon>Flavobacteriales</taxon>
        <taxon>Flavobacteriaceae</taxon>
        <taxon>Antarcticibacterium</taxon>
    </lineage>
</organism>
<dbReference type="NCBIfam" id="TIGR01090">
    <property type="entry name" value="apt"/>
    <property type="match status" value="1"/>
</dbReference>
<dbReference type="GO" id="GO:0003999">
    <property type="term" value="F:adenine phosphoribosyltransferase activity"/>
    <property type="evidence" value="ECO:0007669"/>
    <property type="project" value="UniProtKB-UniRule"/>
</dbReference>
<keyword evidence="10 11" id="KW-0660">Purine salvage</keyword>
<feature type="domain" description="Phosphoribosyltransferase" evidence="12">
    <location>
        <begin position="38"/>
        <end position="144"/>
    </location>
</feature>
<evidence type="ECO:0000256" key="3">
    <source>
        <dbReference type="ARBA" id="ARBA00004496"/>
    </source>
</evidence>
<dbReference type="GO" id="GO:0016208">
    <property type="term" value="F:AMP binding"/>
    <property type="evidence" value="ECO:0007669"/>
    <property type="project" value="TreeGrafter"/>
</dbReference>
<keyword evidence="8 11" id="KW-0328">Glycosyltransferase</keyword>
<dbReference type="UniPathway" id="UPA00588">
    <property type="reaction ID" value="UER00646"/>
</dbReference>
<comment type="similarity">
    <text evidence="5 11">Belongs to the purine/pyrimidine phosphoribosyltransferase family.</text>
</comment>
<dbReference type="GO" id="GO:0006166">
    <property type="term" value="P:purine ribonucleoside salvage"/>
    <property type="evidence" value="ECO:0007669"/>
    <property type="project" value="UniProtKB-UniRule"/>
</dbReference>
<protein>
    <recommendedName>
        <fullName evidence="6 11">Adenine phosphoribosyltransferase</fullName>
        <shortName evidence="11">APRT</shortName>
        <ecNumber evidence="6 11">2.4.2.7</ecNumber>
    </recommendedName>
</protein>
<dbReference type="AlphaFoldDB" id="A0A5B8YKV3"/>
<evidence type="ECO:0000256" key="7">
    <source>
        <dbReference type="ARBA" id="ARBA00022490"/>
    </source>
</evidence>
<dbReference type="PANTHER" id="PTHR32315:SF3">
    <property type="entry name" value="ADENINE PHOSPHORIBOSYLTRANSFERASE"/>
    <property type="match status" value="1"/>
</dbReference>
<evidence type="ECO:0000313" key="14">
    <source>
        <dbReference type="Proteomes" id="UP000321954"/>
    </source>
</evidence>
<dbReference type="PANTHER" id="PTHR32315">
    <property type="entry name" value="ADENINE PHOSPHORIBOSYLTRANSFERASE"/>
    <property type="match status" value="1"/>
</dbReference>
<evidence type="ECO:0000256" key="10">
    <source>
        <dbReference type="ARBA" id="ARBA00022726"/>
    </source>
</evidence>
<dbReference type="Proteomes" id="UP000321954">
    <property type="component" value="Chromosome"/>
</dbReference>
<keyword evidence="7 11" id="KW-0963">Cytoplasm</keyword>
<dbReference type="NCBIfam" id="NF002634">
    <property type="entry name" value="PRK02304.1-3"/>
    <property type="match status" value="1"/>
</dbReference>
<dbReference type="FunFam" id="3.40.50.2020:FF:000021">
    <property type="entry name" value="Adenine phosphoribosyltransferase"/>
    <property type="match status" value="1"/>
</dbReference>
<dbReference type="GO" id="GO:0006168">
    <property type="term" value="P:adenine salvage"/>
    <property type="evidence" value="ECO:0007669"/>
    <property type="project" value="InterPro"/>
</dbReference>
<dbReference type="EC" id="2.4.2.7" evidence="6 11"/>
<gene>
    <name evidence="11" type="primary">apt</name>
    <name evidence="13" type="ORF">FK178_08985</name>
</gene>
<evidence type="ECO:0000256" key="6">
    <source>
        <dbReference type="ARBA" id="ARBA00011893"/>
    </source>
</evidence>
<dbReference type="InterPro" id="IPR029057">
    <property type="entry name" value="PRTase-like"/>
</dbReference>
<dbReference type="InterPro" id="IPR000836">
    <property type="entry name" value="PRTase_dom"/>
</dbReference>
<evidence type="ECO:0000256" key="5">
    <source>
        <dbReference type="ARBA" id="ARBA00008391"/>
    </source>
</evidence>
<accession>A0A5B8YKV3</accession>
<comment type="subunit">
    <text evidence="11">Homodimer.</text>
</comment>
<dbReference type="GO" id="GO:0044209">
    <property type="term" value="P:AMP salvage"/>
    <property type="evidence" value="ECO:0007669"/>
    <property type="project" value="UniProtKB-UniRule"/>
</dbReference>
<evidence type="ECO:0000313" key="13">
    <source>
        <dbReference type="EMBL" id="QED37848.1"/>
    </source>
</evidence>
<dbReference type="SUPFAM" id="SSF53271">
    <property type="entry name" value="PRTase-like"/>
    <property type="match status" value="1"/>
</dbReference>
<dbReference type="EMBL" id="CP042476">
    <property type="protein sequence ID" value="QED37848.1"/>
    <property type="molecule type" value="Genomic_DNA"/>
</dbReference>
<comment type="pathway">
    <text evidence="4 11">Purine metabolism; AMP biosynthesis via salvage pathway; AMP from adenine: step 1/1.</text>
</comment>
<evidence type="ECO:0000256" key="9">
    <source>
        <dbReference type="ARBA" id="ARBA00022679"/>
    </source>
</evidence>
<evidence type="ECO:0000256" key="1">
    <source>
        <dbReference type="ARBA" id="ARBA00000868"/>
    </source>
</evidence>
<dbReference type="GO" id="GO:0005737">
    <property type="term" value="C:cytoplasm"/>
    <property type="evidence" value="ECO:0007669"/>
    <property type="project" value="UniProtKB-SubCell"/>
</dbReference>
<comment type="catalytic activity">
    <reaction evidence="1 11">
        <text>AMP + diphosphate = 5-phospho-alpha-D-ribose 1-diphosphate + adenine</text>
        <dbReference type="Rhea" id="RHEA:16609"/>
        <dbReference type="ChEBI" id="CHEBI:16708"/>
        <dbReference type="ChEBI" id="CHEBI:33019"/>
        <dbReference type="ChEBI" id="CHEBI:58017"/>
        <dbReference type="ChEBI" id="CHEBI:456215"/>
        <dbReference type="EC" id="2.4.2.7"/>
    </reaction>
</comment>
<dbReference type="Pfam" id="PF00156">
    <property type="entry name" value="Pribosyltran"/>
    <property type="match status" value="1"/>
</dbReference>
<evidence type="ECO:0000256" key="4">
    <source>
        <dbReference type="ARBA" id="ARBA00004659"/>
    </source>
</evidence>
<comment type="function">
    <text evidence="2 11">Catalyzes a salvage reaction resulting in the formation of AMP, that is energically less costly than de novo synthesis.</text>
</comment>
<dbReference type="GO" id="GO:0002055">
    <property type="term" value="F:adenine binding"/>
    <property type="evidence" value="ECO:0007669"/>
    <property type="project" value="TreeGrafter"/>
</dbReference>
<dbReference type="CDD" id="cd06223">
    <property type="entry name" value="PRTases_typeI"/>
    <property type="match status" value="1"/>
</dbReference>
<dbReference type="InterPro" id="IPR005764">
    <property type="entry name" value="Ade_phspho_trans"/>
</dbReference>
<evidence type="ECO:0000256" key="2">
    <source>
        <dbReference type="ARBA" id="ARBA00003968"/>
    </source>
</evidence>
<keyword evidence="9 11" id="KW-0808">Transferase</keyword>
<evidence type="ECO:0000256" key="11">
    <source>
        <dbReference type="HAMAP-Rule" id="MF_00004"/>
    </source>
</evidence>
<keyword evidence="14" id="KW-1185">Reference proteome</keyword>
<dbReference type="NCBIfam" id="NF002636">
    <property type="entry name" value="PRK02304.1-5"/>
    <property type="match status" value="1"/>
</dbReference>
<comment type="subcellular location">
    <subcellularLocation>
        <location evidence="3 11">Cytoplasm</location>
    </subcellularLocation>
</comment>